<dbReference type="SUPFAM" id="SSF48403">
    <property type="entry name" value="Ankyrin repeat"/>
    <property type="match status" value="1"/>
</dbReference>
<protein>
    <submittedName>
        <fullName evidence="5">Putative ankyrin repeat protein L25</fullName>
    </submittedName>
</protein>
<evidence type="ECO:0000313" key="5">
    <source>
        <dbReference type="EMBL" id="OMJ19240.1"/>
    </source>
</evidence>
<dbReference type="InterPro" id="IPR036770">
    <property type="entry name" value="Ankyrin_rpt-contain_sf"/>
</dbReference>
<dbReference type="Pfam" id="PF00023">
    <property type="entry name" value="Ank"/>
    <property type="match status" value="1"/>
</dbReference>
<dbReference type="OrthoDB" id="4772757at2759"/>
<dbReference type="GO" id="GO:0004190">
    <property type="term" value="F:aspartic-type endopeptidase activity"/>
    <property type="evidence" value="ECO:0007669"/>
    <property type="project" value="InterPro"/>
</dbReference>
<gene>
    <name evidence="5" type="ORF">AYI69_g6703</name>
</gene>
<dbReference type="PROSITE" id="PS50297">
    <property type="entry name" value="ANK_REP_REGION"/>
    <property type="match status" value="1"/>
</dbReference>
<dbReference type="PROSITE" id="PS50175">
    <property type="entry name" value="ASP_PROT_RETROV"/>
    <property type="match status" value="1"/>
</dbReference>
<feature type="repeat" description="ANK" evidence="3">
    <location>
        <begin position="334"/>
        <end position="366"/>
    </location>
</feature>
<dbReference type="EMBL" id="LSSM01003061">
    <property type="protein sequence ID" value="OMJ19240.1"/>
    <property type="molecule type" value="Genomic_DNA"/>
</dbReference>
<sequence length="550" mass="61226">MAYILTSKYSLLLYILFFTIQRQSFFESAPFELLERIFVYAQNSSLIFVSGRFYAASKSASVRAQYLFLAFRPDLAFDPQLGIFRKRSKLLTTNSKKLQLIICKLLDLGASPLTCNQHLFNLACSKGWDIVANKLLSAYNVVKSGNYIIPWNDFICPYSTIGPSLYSPGHLNYIEATEEGDEIEFRSFSVSTKNDYSEIESLKLKALIAEFIKTEGIVQPQININMAGGSALVQSSGGNQASSILKLLNASNQEFFFSVSLNNATISAFNRYIDTKSAKKYLAHNDHIQDSLTAPINFTNSQMNEKLKNQLESLDGTDILVKVKLHDKLDTNCSNGYPLRLAAELGYSNIVSLLLSNGADPKIDDSVALRNSVLRGDINVEITSKLIEAGADIHAYNESCLLSACYRGDFVPTFMETFPKENYMSSNSSAFGGVQSLYQTRYSKISVVSKSDSYVKNNSQYSSKHTYLKTIKLLLDSGADISVKNYLPLVYAVSKGHYFTLKLLLSKTPDLTAPSVDPTVQCGDALIMLARKSGRQDIVQLILDYLNHNR</sequence>
<accession>A0A1R1XX52</accession>
<evidence type="ECO:0000256" key="2">
    <source>
        <dbReference type="ARBA" id="ARBA00023043"/>
    </source>
</evidence>
<dbReference type="InterPro" id="IPR001995">
    <property type="entry name" value="Peptidase_A2_cat"/>
</dbReference>
<dbReference type="GO" id="GO:0006508">
    <property type="term" value="P:proteolysis"/>
    <property type="evidence" value="ECO:0007669"/>
    <property type="project" value="InterPro"/>
</dbReference>
<keyword evidence="6" id="KW-1185">Reference proteome</keyword>
<dbReference type="InterPro" id="IPR002110">
    <property type="entry name" value="Ankyrin_rpt"/>
</dbReference>
<organism evidence="5 6">
    <name type="scientific">Smittium culicis</name>
    <dbReference type="NCBI Taxonomy" id="133412"/>
    <lineage>
        <taxon>Eukaryota</taxon>
        <taxon>Fungi</taxon>
        <taxon>Fungi incertae sedis</taxon>
        <taxon>Zoopagomycota</taxon>
        <taxon>Kickxellomycotina</taxon>
        <taxon>Harpellomycetes</taxon>
        <taxon>Harpellales</taxon>
        <taxon>Legeriomycetaceae</taxon>
        <taxon>Smittium</taxon>
    </lineage>
</organism>
<dbReference type="AlphaFoldDB" id="A0A1R1XX52"/>
<dbReference type="PANTHER" id="PTHR24198:SF165">
    <property type="entry name" value="ANKYRIN REPEAT-CONTAINING PROTEIN-RELATED"/>
    <property type="match status" value="1"/>
</dbReference>
<evidence type="ECO:0000256" key="1">
    <source>
        <dbReference type="ARBA" id="ARBA00022737"/>
    </source>
</evidence>
<dbReference type="PROSITE" id="PS50088">
    <property type="entry name" value="ANK_REPEAT"/>
    <property type="match status" value="1"/>
</dbReference>
<dbReference type="SMART" id="SM00248">
    <property type="entry name" value="ANK"/>
    <property type="match status" value="5"/>
</dbReference>
<keyword evidence="1" id="KW-0677">Repeat</keyword>
<proteinExistence type="predicted"/>
<evidence type="ECO:0000313" key="6">
    <source>
        <dbReference type="Proteomes" id="UP000187429"/>
    </source>
</evidence>
<feature type="domain" description="Peptidase A2" evidence="4">
    <location>
        <begin position="471"/>
        <end position="483"/>
    </location>
</feature>
<keyword evidence="2 3" id="KW-0040">ANK repeat</keyword>
<reference evidence="6" key="1">
    <citation type="submission" date="2017-01" db="EMBL/GenBank/DDBJ databases">
        <authorList>
            <person name="Wang Y."/>
            <person name="White M."/>
            <person name="Kvist S."/>
            <person name="Moncalvo J.-M."/>
        </authorList>
    </citation>
    <scope>NUCLEOTIDE SEQUENCE [LARGE SCALE GENOMIC DNA]</scope>
    <source>
        <strain evidence="6">ID-206-W2</strain>
    </source>
</reference>
<evidence type="ECO:0000259" key="4">
    <source>
        <dbReference type="PROSITE" id="PS50175"/>
    </source>
</evidence>
<dbReference type="Proteomes" id="UP000187429">
    <property type="component" value="Unassembled WGS sequence"/>
</dbReference>
<dbReference type="Pfam" id="PF12796">
    <property type="entry name" value="Ank_2"/>
    <property type="match status" value="1"/>
</dbReference>
<name>A0A1R1XX52_9FUNG</name>
<dbReference type="Gene3D" id="1.25.40.20">
    <property type="entry name" value="Ankyrin repeat-containing domain"/>
    <property type="match status" value="2"/>
</dbReference>
<evidence type="ECO:0000256" key="3">
    <source>
        <dbReference type="PROSITE-ProRule" id="PRU00023"/>
    </source>
</evidence>
<dbReference type="PANTHER" id="PTHR24198">
    <property type="entry name" value="ANKYRIN REPEAT AND PROTEIN KINASE DOMAIN-CONTAINING PROTEIN"/>
    <property type="match status" value="1"/>
</dbReference>
<comment type="caution">
    <text evidence="5">The sequence shown here is derived from an EMBL/GenBank/DDBJ whole genome shotgun (WGS) entry which is preliminary data.</text>
</comment>